<dbReference type="InterPro" id="IPR036388">
    <property type="entry name" value="WH-like_DNA-bd_sf"/>
</dbReference>
<comment type="caution">
    <text evidence="2">The sequence shown here is derived from an EMBL/GenBank/DDBJ whole genome shotgun (WGS) entry which is preliminary data.</text>
</comment>
<dbReference type="OrthoDB" id="1067148at2"/>
<keyword evidence="3" id="KW-1185">Reference proteome</keyword>
<dbReference type="EMBL" id="PXXU01000100">
    <property type="protein sequence ID" value="PSJ15932.1"/>
    <property type="molecule type" value="Genomic_DNA"/>
</dbReference>
<dbReference type="CDD" id="cd06171">
    <property type="entry name" value="Sigma70_r4"/>
    <property type="match status" value="1"/>
</dbReference>
<organism evidence="2 3">
    <name type="scientific">Nitrosomonas supralitoralis</name>
    <dbReference type="NCBI Taxonomy" id="2116706"/>
    <lineage>
        <taxon>Bacteria</taxon>
        <taxon>Pseudomonadati</taxon>
        <taxon>Pseudomonadota</taxon>
        <taxon>Betaproteobacteria</taxon>
        <taxon>Nitrosomonadales</taxon>
        <taxon>Nitrosomonadaceae</taxon>
        <taxon>Nitrosomonas</taxon>
    </lineage>
</organism>
<dbReference type="SUPFAM" id="SSF88659">
    <property type="entry name" value="Sigma3 and sigma4 domains of RNA polymerase sigma factors"/>
    <property type="match status" value="1"/>
</dbReference>
<name>A0A2P7NR36_9PROT</name>
<proteinExistence type="predicted"/>
<dbReference type="GO" id="GO:0006352">
    <property type="term" value="P:DNA-templated transcription initiation"/>
    <property type="evidence" value="ECO:0007669"/>
    <property type="project" value="InterPro"/>
</dbReference>
<dbReference type="GO" id="GO:0003700">
    <property type="term" value="F:DNA-binding transcription factor activity"/>
    <property type="evidence" value="ECO:0007669"/>
    <property type="project" value="InterPro"/>
</dbReference>
<accession>A0A2P7NR36</accession>
<dbReference type="InterPro" id="IPR007630">
    <property type="entry name" value="RNA_pol_sigma70_r4"/>
</dbReference>
<feature type="domain" description="RNA polymerase sigma-70 region 4" evidence="1">
    <location>
        <begin position="9"/>
        <end position="53"/>
    </location>
</feature>
<dbReference type="Gene3D" id="1.10.10.10">
    <property type="entry name" value="Winged helix-like DNA-binding domain superfamily/Winged helix DNA-binding domain"/>
    <property type="match status" value="1"/>
</dbReference>
<protein>
    <recommendedName>
        <fullName evidence="1">RNA polymerase sigma-70 region 4 domain-containing protein</fullName>
    </recommendedName>
</protein>
<evidence type="ECO:0000313" key="3">
    <source>
        <dbReference type="Proteomes" id="UP000241912"/>
    </source>
</evidence>
<reference evidence="2 3" key="1">
    <citation type="submission" date="2018-03" db="EMBL/GenBank/DDBJ databases">
        <title>Draft genome of Nitrosomonas supralitoralis APG5.</title>
        <authorList>
            <person name="Urakawa H."/>
            <person name="Lopez J.V."/>
        </authorList>
    </citation>
    <scope>NUCLEOTIDE SEQUENCE [LARGE SCALE GENOMIC DNA]</scope>
    <source>
        <strain evidence="2 3">APG5</strain>
    </source>
</reference>
<dbReference type="RefSeq" id="WP_106708309.1">
    <property type="nucleotide sequence ID" value="NZ_PXXU01000100.1"/>
</dbReference>
<dbReference type="InterPro" id="IPR013324">
    <property type="entry name" value="RNA_pol_sigma_r3/r4-like"/>
</dbReference>
<sequence>MEIRNQFPDVLDDRLCEALRLRDDLGLTYKEIGEKLGDVSAARASQLVKKARRLIAYGLSNELDGLDRKIAKMLIPIGYTTRDKLAIAVVKGNVYPNRPGWVPKHYTMDMHIEVCKWLGVEPRDYALEFEIMECTEFLQKHGYAVTKISTNT</sequence>
<dbReference type="Pfam" id="PF04545">
    <property type="entry name" value="Sigma70_r4"/>
    <property type="match status" value="1"/>
</dbReference>
<dbReference type="AlphaFoldDB" id="A0A2P7NR36"/>
<evidence type="ECO:0000313" key="2">
    <source>
        <dbReference type="EMBL" id="PSJ15932.1"/>
    </source>
</evidence>
<evidence type="ECO:0000259" key="1">
    <source>
        <dbReference type="Pfam" id="PF04545"/>
    </source>
</evidence>
<dbReference type="Proteomes" id="UP000241912">
    <property type="component" value="Unassembled WGS sequence"/>
</dbReference>
<gene>
    <name evidence="2" type="ORF">C7H79_16280</name>
</gene>